<keyword evidence="10" id="KW-1185">Reference proteome</keyword>
<dbReference type="PANTHER" id="PTHR31102:SF1">
    <property type="entry name" value="CATION_H+ EXCHANGER DOMAIN-CONTAINING PROTEIN"/>
    <property type="match status" value="1"/>
</dbReference>
<evidence type="ECO:0000256" key="1">
    <source>
        <dbReference type="ARBA" id="ARBA00004141"/>
    </source>
</evidence>
<evidence type="ECO:0000259" key="8">
    <source>
        <dbReference type="Pfam" id="PF00999"/>
    </source>
</evidence>
<feature type="transmembrane region" description="Helical" evidence="7">
    <location>
        <begin position="408"/>
        <end position="426"/>
    </location>
</feature>
<dbReference type="Pfam" id="PF00999">
    <property type="entry name" value="Na_H_Exchanger"/>
    <property type="match status" value="1"/>
</dbReference>
<evidence type="ECO:0000256" key="5">
    <source>
        <dbReference type="ARBA" id="ARBA00023136"/>
    </source>
</evidence>
<feature type="transmembrane region" description="Helical" evidence="7">
    <location>
        <begin position="224"/>
        <end position="244"/>
    </location>
</feature>
<feature type="transmembrane region" description="Helical" evidence="7">
    <location>
        <begin position="138"/>
        <end position="157"/>
    </location>
</feature>
<organism evidence="9 10">
    <name type="scientific">Dimorphilus gyrociliatus</name>
    <dbReference type="NCBI Taxonomy" id="2664684"/>
    <lineage>
        <taxon>Eukaryota</taxon>
        <taxon>Metazoa</taxon>
        <taxon>Spiralia</taxon>
        <taxon>Lophotrochozoa</taxon>
        <taxon>Annelida</taxon>
        <taxon>Polychaeta</taxon>
        <taxon>Polychaeta incertae sedis</taxon>
        <taxon>Dinophilidae</taxon>
        <taxon>Dimorphilus</taxon>
    </lineage>
</organism>
<dbReference type="AlphaFoldDB" id="A0A7I8W6L8"/>
<dbReference type="Proteomes" id="UP000549394">
    <property type="component" value="Unassembled WGS sequence"/>
</dbReference>
<dbReference type="OrthoDB" id="423807at2759"/>
<dbReference type="InterPro" id="IPR051843">
    <property type="entry name" value="CPA1_transporter"/>
</dbReference>
<dbReference type="PANTHER" id="PTHR31102">
    <property type="match status" value="1"/>
</dbReference>
<feature type="transmembrane region" description="Helical" evidence="7">
    <location>
        <begin position="109"/>
        <end position="126"/>
    </location>
</feature>
<feature type="domain" description="Cation/H+ exchanger transmembrane" evidence="8">
    <location>
        <begin position="147"/>
        <end position="524"/>
    </location>
</feature>
<comment type="subcellular location">
    <subcellularLocation>
        <location evidence="1">Membrane</location>
        <topology evidence="1">Multi-pass membrane protein</topology>
    </subcellularLocation>
</comment>
<evidence type="ECO:0000256" key="2">
    <source>
        <dbReference type="ARBA" id="ARBA00007367"/>
    </source>
</evidence>
<protein>
    <submittedName>
        <fullName evidence="9">DgyrCDS10862</fullName>
    </submittedName>
</protein>
<feature type="transmembrane region" description="Helical" evidence="7">
    <location>
        <begin position="511"/>
        <end position="533"/>
    </location>
</feature>
<dbReference type="GO" id="GO:0015297">
    <property type="term" value="F:antiporter activity"/>
    <property type="evidence" value="ECO:0007669"/>
    <property type="project" value="InterPro"/>
</dbReference>
<dbReference type="GO" id="GO:0016020">
    <property type="term" value="C:membrane"/>
    <property type="evidence" value="ECO:0007669"/>
    <property type="project" value="UniProtKB-SubCell"/>
</dbReference>
<feature type="compositionally biased region" description="Polar residues" evidence="6">
    <location>
        <begin position="1"/>
        <end position="11"/>
    </location>
</feature>
<feature type="region of interest" description="Disordered" evidence="6">
    <location>
        <begin position="1"/>
        <end position="24"/>
    </location>
</feature>
<feature type="transmembrane region" description="Helical" evidence="7">
    <location>
        <begin position="355"/>
        <end position="371"/>
    </location>
</feature>
<feature type="transmembrane region" description="Helical" evidence="7">
    <location>
        <begin position="377"/>
        <end position="396"/>
    </location>
</feature>
<keyword evidence="4 7" id="KW-1133">Transmembrane helix</keyword>
<feature type="compositionally biased region" description="Basic and acidic residues" evidence="6">
    <location>
        <begin position="12"/>
        <end position="21"/>
    </location>
</feature>
<feature type="transmembrane region" description="Helical" evidence="7">
    <location>
        <begin position="250"/>
        <end position="271"/>
    </location>
</feature>
<feature type="transmembrane region" description="Helical" evidence="7">
    <location>
        <begin position="283"/>
        <end position="311"/>
    </location>
</feature>
<evidence type="ECO:0000256" key="7">
    <source>
        <dbReference type="SAM" id="Phobius"/>
    </source>
</evidence>
<name>A0A7I8W6L8_9ANNE</name>
<dbReference type="EMBL" id="CAJFCJ010000017">
    <property type="protein sequence ID" value="CAD5122438.1"/>
    <property type="molecule type" value="Genomic_DNA"/>
</dbReference>
<keyword evidence="3 7" id="KW-0812">Transmembrane</keyword>
<dbReference type="InterPro" id="IPR038770">
    <property type="entry name" value="Na+/solute_symporter_sf"/>
</dbReference>
<dbReference type="GO" id="GO:1902600">
    <property type="term" value="P:proton transmembrane transport"/>
    <property type="evidence" value="ECO:0007669"/>
    <property type="project" value="InterPro"/>
</dbReference>
<gene>
    <name evidence="9" type="ORF">DGYR_LOCUS10251</name>
</gene>
<comment type="caution">
    <text evidence="9">The sequence shown here is derived from an EMBL/GenBank/DDBJ whole genome shotgun (WGS) entry which is preliminary data.</text>
</comment>
<reference evidence="9 10" key="1">
    <citation type="submission" date="2020-08" db="EMBL/GenBank/DDBJ databases">
        <authorList>
            <person name="Hejnol A."/>
        </authorList>
    </citation>
    <scope>NUCLEOTIDE SEQUENCE [LARGE SCALE GENOMIC DNA]</scope>
</reference>
<evidence type="ECO:0000313" key="10">
    <source>
        <dbReference type="Proteomes" id="UP000549394"/>
    </source>
</evidence>
<feature type="transmembrane region" description="Helical" evidence="7">
    <location>
        <begin position="323"/>
        <end position="343"/>
    </location>
</feature>
<dbReference type="InterPro" id="IPR006153">
    <property type="entry name" value="Cation/H_exchanger_TM"/>
</dbReference>
<dbReference type="Gene3D" id="1.20.1530.20">
    <property type="match status" value="1"/>
</dbReference>
<comment type="similarity">
    <text evidence="2">Belongs to the monovalent cation:proton antiporter 1 (CPA1) transporter (TC 2.A.36) family.</text>
</comment>
<proteinExistence type="inferred from homology"/>
<evidence type="ECO:0000313" key="9">
    <source>
        <dbReference type="EMBL" id="CAD5122438.1"/>
    </source>
</evidence>
<accession>A0A7I8W6L8</accession>
<keyword evidence="5 7" id="KW-0472">Membrane</keyword>
<evidence type="ECO:0000256" key="3">
    <source>
        <dbReference type="ARBA" id="ARBA00022692"/>
    </source>
</evidence>
<evidence type="ECO:0000256" key="6">
    <source>
        <dbReference type="SAM" id="MobiDB-lite"/>
    </source>
</evidence>
<sequence>MDSMSSKSNFHGSEDARKSEIEIPTIKIHNEEGEEEENSLVAFATGNRNNQLNVETHEPNSRCNKCCSIVRSFFKPCLRNENPLPSNPSKLQRFKYGLLCPPFGRFAKFLAYIILLFLIWCVLWSITKKEALPGGNFFSIFVLCICCICGGDLADLLKMPPLLGMLITGCLLRNVPGIKTIGESINQDWSSALRNLALIVILTRAGLGLDPVALKKLSFGVIRLAFIPCLVEALTVGVVSHFLLDLPWSWGFMLGFVLAAVSPAVVVPSLLNLKERGYGIDKGIPTLVIAAASVDDVLAITAFGLCVGIAFSEGSFGLLIAKGPLEAFGGVLFGVILGTILWFIPTATSKNKHPIRFIFLFGYGILAVFGSKNLDFAGAGALACLTIPFVAAINWRKDEGSDKIISEYFANLWIVFQPLLFGLIGAEIDITKIKSSTIGLGLAVLAIGLLFRVIASFLAVLRLGLNTKEKFFIPLAWLPKATVQAAIGSQALDITREKKLFNSVEEKNGLIILAVAVMVILVTAPVGAAAISISGPRLLKKQTDNSEENMNARDDEI</sequence>
<feature type="transmembrane region" description="Helical" evidence="7">
    <location>
        <begin position="438"/>
        <end position="459"/>
    </location>
</feature>
<evidence type="ECO:0000256" key="4">
    <source>
        <dbReference type="ARBA" id="ARBA00022989"/>
    </source>
</evidence>